<dbReference type="EMBL" id="JABXXR010000027">
    <property type="protein sequence ID" value="NVN40112.1"/>
    <property type="molecule type" value="Genomic_DNA"/>
</dbReference>
<organism evidence="1 2">
    <name type="scientific">Ameyamaea chiangmaiensis</name>
    <dbReference type="NCBI Taxonomy" id="442969"/>
    <lineage>
        <taxon>Bacteria</taxon>
        <taxon>Pseudomonadati</taxon>
        <taxon>Pseudomonadota</taxon>
        <taxon>Alphaproteobacteria</taxon>
        <taxon>Acetobacterales</taxon>
        <taxon>Acetobacteraceae</taxon>
        <taxon>Ameyamaea</taxon>
    </lineage>
</organism>
<dbReference type="RefSeq" id="WP_176613084.1">
    <property type="nucleotide sequence ID" value="NZ_JABXXR010000027.1"/>
</dbReference>
<accession>A0A850PDU5</accession>
<gene>
    <name evidence="1" type="ORF">HUK82_05975</name>
</gene>
<evidence type="ECO:0000313" key="2">
    <source>
        <dbReference type="Proteomes" id="UP000585665"/>
    </source>
</evidence>
<evidence type="ECO:0000313" key="1">
    <source>
        <dbReference type="EMBL" id="NVN40112.1"/>
    </source>
</evidence>
<sequence>MNKTAEGQLREVCRLLARLVGLLSTMADDASRVEGVVADIMTELPLISDETVSAAQQIDRLRQSLVDLASFFECLVPQSPEGSLRPMSEALEILQLDTVRTALTPG</sequence>
<dbReference type="AlphaFoldDB" id="A0A850PDU5"/>
<protein>
    <submittedName>
        <fullName evidence="1">Uncharacterized protein</fullName>
    </submittedName>
</protein>
<proteinExistence type="predicted"/>
<keyword evidence="2" id="KW-1185">Reference proteome</keyword>
<dbReference type="Proteomes" id="UP000585665">
    <property type="component" value="Unassembled WGS sequence"/>
</dbReference>
<comment type="caution">
    <text evidence="1">The sequence shown here is derived from an EMBL/GenBank/DDBJ whole genome shotgun (WGS) entry which is preliminary data.</text>
</comment>
<reference evidence="1 2" key="1">
    <citation type="submission" date="2020-06" db="EMBL/GenBank/DDBJ databases">
        <title>Description of novel acetic acid bacteria.</title>
        <authorList>
            <person name="Sombolestani A."/>
        </authorList>
    </citation>
    <scope>NUCLEOTIDE SEQUENCE [LARGE SCALE GENOMIC DNA]</scope>
    <source>
        <strain evidence="1 2">LMG 27010</strain>
    </source>
</reference>
<name>A0A850PDU5_9PROT</name>